<keyword evidence="4" id="KW-1185">Reference proteome</keyword>
<dbReference type="SUPFAM" id="SSF53850">
    <property type="entry name" value="Periplasmic binding protein-like II"/>
    <property type="match status" value="1"/>
</dbReference>
<dbReference type="Gene3D" id="3.40.190.10">
    <property type="entry name" value="Periplasmic binding protein-like II"/>
    <property type="match status" value="1"/>
</dbReference>
<keyword evidence="1" id="KW-0732">Signal</keyword>
<protein>
    <submittedName>
        <fullName evidence="3">ABC transporter substrate-binding protein</fullName>
    </submittedName>
</protein>
<dbReference type="Pfam" id="PF00496">
    <property type="entry name" value="SBP_bac_5"/>
    <property type="match status" value="1"/>
</dbReference>
<dbReference type="PANTHER" id="PTHR30290">
    <property type="entry name" value="PERIPLASMIC BINDING COMPONENT OF ABC TRANSPORTER"/>
    <property type="match status" value="1"/>
</dbReference>
<dbReference type="InterPro" id="IPR039424">
    <property type="entry name" value="SBP_5"/>
</dbReference>
<proteinExistence type="predicted"/>
<evidence type="ECO:0000259" key="2">
    <source>
        <dbReference type="Pfam" id="PF00496"/>
    </source>
</evidence>
<dbReference type="Proteomes" id="UP001056035">
    <property type="component" value="Chromosome"/>
</dbReference>
<dbReference type="EMBL" id="CP098502">
    <property type="protein sequence ID" value="UTI64533.1"/>
    <property type="molecule type" value="Genomic_DNA"/>
</dbReference>
<name>A0ABY5DR70_9ACTN</name>
<dbReference type="InterPro" id="IPR000914">
    <property type="entry name" value="SBP_5_dom"/>
</dbReference>
<gene>
    <name evidence="3" type="ORF">NBH00_24745</name>
</gene>
<feature type="chain" id="PRO_5046565029" evidence="1">
    <location>
        <begin position="19"/>
        <end position="319"/>
    </location>
</feature>
<feature type="domain" description="Solute-binding protein family 5" evidence="2">
    <location>
        <begin position="80"/>
        <end position="285"/>
    </location>
</feature>
<dbReference type="RefSeq" id="WP_254571234.1">
    <property type="nucleotide sequence ID" value="NZ_CP098502.1"/>
</dbReference>
<evidence type="ECO:0000313" key="3">
    <source>
        <dbReference type="EMBL" id="UTI64533.1"/>
    </source>
</evidence>
<feature type="signal peptide" evidence="1">
    <location>
        <begin position="1"/>
        <end position="18"/>
    </location>
</feature>
<evidence type="ECO:0000256" key="1">
    <source>
        <dbReference type="SAM" id="SignalP"/>
    </source>
</evidence>
<accession>A0ABY5DR70</accession>
<dbReference type="PROSITE" id="PS51257">
    <property type="entry name" value="PROKAR_LIPOPROTEIN"/>
    <property type="match status" value="1"/>
</dbReference>
<organism evidence="3 4">
    <name type="scientific">Paraconexibacter antarcticus</name>
    <dbReference type="NCBI Taxonomy" id="2949664"/>
    <lineage>
        <taxon>Bacteria</taxon>
        <taxon>Bacillati</taxon>
        <taxon>Actinomycetota</taxon>
        <taxon>Thermoleophilia</taxon>
        <taxon>Solirubrobacterales</taxon>
        <taxon>Paraconexibacteraceae</taxon>
        <taxon>Paraconexibacter</taxon>
    </lineage>
</organism>
<evidence type="ECO:0000313" key="4">
    <source>
        <dbReference type="Proteomes" id="UP001056035"/>
    </source>
</evidence>
<sequence>MRSIVAGLLLAACTPLVAGCGGSGGSSSSGPAATHGGTLTLLTATGVSDLDPGRATGPTATEVLGVVDRTLYAYAGGGAEPQPDVAAALPTVAPDRRSVTIRLRPDVKFAPPVSRRVVAGDVVYAITRALDPAAGNAVAARRFGALRGLAAFRAGDAKAISGLQAPDSHTLVLTLTRPVGDRLMPALTSLATSSVPPEFAGKFDRSSPSAYDRHQIATGPYMIPADRLGKLTGVDAAKRTLTLVRNPNWEASTDFRPAYVDVITVRTVRDTARATRRVATGQGLLGELPALVRSPDVHATAAAGGRDGWDLGAAWIDAS</sequence>
<reference evidence="3 4" key="1">
    <citation type="submission" date="2022-06" db="EMBL/GenBank/DDBJ databases">
        <title>Paraconexibacter antarcticus.</title>
        <authorList>
            <person name="Kim C.S."/>
        </authorList>
    </citation>
    <scope>NUCLEOTIDE SEQUENCE [LARGE SCALE GENOMIC DNA]</scope>
    <source>
        <strain evidence="3 4">02-257</strain>
    </source>
</reference>